<keyword evidence="1" id="KW-0489">Methyltransferase</keyword>
<feature type="domain" description="ParB-like N-terminal" evidence="5">
    <location>
        <begin position="1"/>
        <end position="85"/>
    </location>
</feature>
<dbReference type="AlphaFoldDB" id="A0A6P1YH50"/>
<evidence type="ECO:0000256" key="1">
    <source>
        <dbReference type="ARBA" id="ARBA00022603"/>
    </source>
</evidence>
<evidence type="ECO:0000256" key="3">
    <source>
        <dbReference type="ARBA" id="ARBA00022691"/>
    </source>
</evidence>
<keyword evidence="3" id="KW-0949">S-adenosyl-L-methionine</keyword>
<dbReference type="SUPFAM" id="SSF53335">
    <property type="entry name" value="S-adenosyl-L-methionine-dependent methyltransferases"/>
    <property type="match status" value="1"/>
</dbReference>
<dbReference type="InterPro" id="IPR050336">
    <property type="entry name" value="Chromosome_partition/occlusion"/>
</dbReference>
<dbReference type="CDD" id="cd16402">
    <property type="entry name" value="ParB_N_like_MT"/>
    <property type="match status" value="1"/>
</dbReference>
<evidence type="ECO:0000259" key="5">
    <source>
        <dbReference type="SMART" id="SM00470"/>
    </source>
</evidence>
<dbReference type="InterPro" id="IPR036086">
    <property type="entry name" value="ParB/Sulfiredoxin_sf"/>
</dbReference>
<dbReference type="InterPro" id="IPR029063">
    <property type="entry name" value="SAM-dependent_MTases_sf"/>
</dbReference>
<evidence type="ECO:0000256" key="2">
    <source>
        <dbReference type="ARBA" id="ARBA00022679"/>
    </source>
</evidence>
<dbReference type="Proteomes" id="UP000464452">
    <property type="component" value="Chromosome"/>
</dbReference>
<dbReference type="InterPro" id="IPR002941">
    <property type="entry name" value="DNA_methylase_N4/N6"/>
</dbReference>
<dbReference type="REBASE" id="379028">
    <property type="entry name" value="M.CazT31ORF1435P"/>
</dbReference>
<dbReference type="PRINTS" id="PR00506">
    <property type="entry name" value="D21N6MTFRASE"/>
</dbReference>
<dbReference type="GO" id="GO:0009307">
    <property type="term" value="P:DNA restriction-modification system"/>
    <property type="evidence" value="ECO:0007669"/>
    <property type="project" value="UniProtKB-KW"/>
</dbReference>
<dbReference type="Gene3D" id="3.90.1530.10">
    <property type="entry name" value="Conserved hypothetical protein from pyrococcus furiosus pfu- 392566-001, ParB domain"/>
    <property type="match status" value="1"/>
</dbReference>
<dbReference type="PANTHER" id="PTHR33375">
    <property type="entry name" value="CHROMOSOME-PARTITIONING PROTEIN PARB-RELATED"/>
    <property type="match status" value="1"/>
</dbReference>
<keyword evidence="2" id="KW-0808">Transferase</keyword>
<dbReference type="Gene3D" id="3.40.50.150">
    <property type="entry name" value="Vaccinia Virus protein VP39"/>
    <property type="match status" value="1"/>
</dbReference>
<dbReference type="Pfam" id="PF01555">
    <property type="entry name" value="N6_N4_Mtase"/>
    <property type="match status" value="1"/>
</dbReference>
<dbReference type="SMART" id="SM00470">
    <property type="entry name" value="ParB"/>
    <property type="match status" value="1"/>
</dbReference>
<dbReference type="KEGG" id="cazo:G3A45_01435"/>
<dbReference type="GO" id="GO:0008170">
    <property type="term" value="F:N-methyltransferase activity"/>
    <property type="evidence" value="ECO:0007669"/>
    <property type="project" value="InterPro"/>
</dbReference>
<evidence type="ECO:0000313" key="7">
    <source>
        <dbReference type="Proteomes" id="UP000464452"/>
    </source>
</evidence>
<dbReference type="GO" id="GO:0003677">
    <property type="term" value="F:DNA binding"/>
    <property type="evidence" value="ECO:0007669"/>
    <property type="project" value="InterPro"/>
</dbReference>
<dbReference type="InterPro" id="IPR003115">
    <property type="entry name" value="ParB_N"/>
</dbReference>
<reference evidence="6 7" key="1">
    <citation type="submission" date="2020-02" db="EMBL/GenBank/DDBJ databases">
        <title>Thermophilic hydrogen producing bacteria, Caloranaerobacter azorensis.</title>
        <authorList>
            <person name="Baek K."/>
        </authorList>
    </citation>
    <scope>NUCLEOTIDE SEQUENCE [LARGE SCALE GENOMIC DNA]</scope>
    <source>
        <strain evidence="6 7">T3-1</strain>
    </source>
</reference>
<dbReference type="GO" id="GO:0005694">
    <property type="term" value="C:chromosome"/>
    <property type="evidence" value="ECO:0007669"/>
    <property type="project" value="TreeGrafter"/>
</dbReference>
<accession>A0A6P1YH50</accession>
<name>A0A6P1YH50_9FIRM</name>
<dbReference type="GO" id="GO:0007059">
    <property type="term" value="P:chromosome segregation"/>
    <property type="evidence" value="ECO:0007669"/>
    <property type="project" value="TreeGrafter"/>
</dbReference>
<dbReference type="PIRSF" id="PIRSF036758">
    <property type="entry name" value="Aden_M_ParB"/>
    <property type="match status" value="1"/>
</dbReference>
<dbReference type="SUPFAM" id="SSF110849">
    <property type="entry name" value="ParB/Sulfiredoxin"/>
    <property type="match status" value="1"/>
</dbReference>
<organism evidence="6 7">
    <name type="scientific">Caloranaerobacter azorensis</name>
    <dbReference type="NCBI Taxonomy" id="116090"/>
    <lineage>
        <taxon>Bacteria</taxon>
        <taxon>Bacillati</taxon>
        <taxon>Bacillota</taxon>
        <taxon>Tissierellia</taxon>
        <taxon>Tissierellales</taxon>
        <taxon>Thermohalobacteraceae</taxon>
        <taxon>Caloranaerobacter</taxon>
    </lineage>
</organism>
<protein>
    <submittedName>
        <fullName evidence="6">ParB N-terminal domain-containing protein</fullName>
    </submittedName>
</protein>
<dbReference type="InterPro" id="IPR015840">
    <property type="entry name" value="DNA_MeTrfase_ParB"/>
</dbReference>
<dbReference type="PANTHER" id="PTHR33375:SF1">
    <property type="entry name" value="CHROMOSOME-PARTITIONING PROTEIN PARB-RELATED"/>
    <property type="match status" value="1"/>
</dbReference>
<proteinExistence type="predicted"/>
<keyword evidence="4" id="KW-0680">Restriction system</keyword>
<dbReference type="GO" id="GO:0045881">
    <property type="term" value="P:positive regulation of sporulation resulting in formation of a cellular spore"/>
    <property type="evidence" value="ECO:0007669"/>
    <property type="project" value="TreeGrafter"/>
</dbReference>
<dbReference type="InterPro" id="IPR002295">
    <property type="entry name" value="N4/N6-MTase_EcoPI_Mod-like"/>
</dbReference>
<dbReference type="GO" id="GO:0032259">
    <property type="term" value="P:methylation"/>
    <property type="evidence" value="ECO:0007669"/>
    <property type="project" value="UniProtKB-KW"/>
</dbReference>
<dbReference type="EMBL" id="CP048617">
    <property type="protein sequence ID" value="QIB28113.1"/>
    <property type="molecule type" value="Genomic_DNA"/>
</dbReference>
<evidence type="ECO:0000313" key="6">
    <source>
        <dbReference type="EMBL" id="QIB28113.1"/>
    </source>
</evidence>
<dbReference type="Pfam" id="PF02195">
    <property type="entry name" value="ParB_N"/>
    <property type="match status" value="1"/>
</dbReference>
<evidence type="ECO:0000256" key="4">
    <source>
        <dbReference type="ARBA" id="ARBA00022747"/>
    </source>
</evidence>
<gene>
    <name evidence="6" type="ORF">G3A45_01435</name>
</gene>
<sequence>MLPVDELIPYANNPRNNKKAVDKVVASIKEFGFKVPILIDQDNEIIAGHTRLLAAKKLEYKKVPVIKVTDLTPEQIKAFRIADNKTAEYSEWDFELLAKELEELRLEDYNIEFTGFDIGEAERLMSEFLEETEEFEDEVPEAPEEPVIKTGDIILLGKHRVICGDSTKREDIEKLMNGSRAKLIVIDAPYGVAYVGKTEDALTIQNDDLEDDEFYEFLLKAHKNLYFIADDGCTIYSFHADTKGHLFRLALINAGFKLSQCCIWVKDNFVMGRQNYHWQHEPCLVGVKPTGKQYWNGDRKQSTVWNFDKPKKNAEHPTMKPIPLIEYIIKNSSKYGDLVVDTFLGSGSTLIAADRTNRICHGSEIDPKYCEVIIKRWINYKDGANGDNVIIIRDREKYSYNDLVDLFISES</sequence>